<dbReference type="InterPro" id="IPR036412">
    <property type="entry name" value="HAD-like_sf"/>
</dbReference>
<dbReference type="AlphaFoldDB" id="R8B925"/>
<dbReference type="RefSeq" id="XP_007919415.1">
    <property type="nucleotide sequence ID" value="XM_007921224.1"/>
</dbReference>
<keyword evidence="4 15" id="KW-0812">Transmembrane</keyword>
<evidence type="ECO:0000313" key="18">
    <source>
        <dbReference type="Proteomes" id="UP000014074"/>
    </source>
</evidence>
<dbReference type="CDD" id="cd00371">
    <property type="entry name" value="HMA"/>
    <property type="match status" value="2"/>
</dbReference>
<dbReference type="Gene3D" id="3.40.50.1000">
    <property type="entry name" value="HAD superfamily/HAD-like"/>
    <property type="match status" value="1"/>
</dbReference>
<evidence type="ECO:0000256" key="12">
    <source>
        <dbReference type="ARBA" id="ARBA00023008"/>
    </source>
</evidence>
<evidence type="ECO:0000256" key="11">
    <source>
        <dbReference type="ARBA" id="ARBA00022989"/>
    </source>
</evidence>
<feature type="transmembrane region" description="Helical" evidence="15">
    <location>
        <begin position="255"/>
        <end position="280"/>
    </location>
</feature>
<feature type="transmembrane region" description="Helical" evidence="15">
    <location>
        <begin position="943"/>
        <end position="964"/>
    </location>
</feature>
<dbReference type="PRINTS" id="PR00119">
    <property type="entry name" value="CATATPASE"/>
</dbReference>
<feature type="transmembrane region" description="Helical" evidence="15">
    <location>
        <begin position="544"/>
        <end position="566"/>
    </location>
</feature>
<dbReference type="KEGG" id="tmn:UCRPA7_8713"/>
<dbReference type="Gene3D" id="2.70.150.10">
    <property type="entry name" value="Calcium-transporting ATPase, cytoplasmic transduction domain A"/>
    <property type="match status" value="1"/>
</dbReference>
<evidence type="ECO:0000256" key="13">
    <source>
        <dbReference type="ARBA" id="ARBA00023065"/>
    </source>
</evidence>
<dbReference type="OrthoDB" id="432719at2759"/>
<dbReference type="GO" id="GO:0005524">
    <property type="term" value="F:ATP binding"/>
    <property type="evidence" value="ECO:0007669"/>
    <property type="project" value="UniProtKB-UniRule"/>
</dbReference>
<evidence type="ECO:0000313" key="17">
    <source>
        <dbReference type="EMBL" id="EON95801.1"/>
    </source>
</evidence>
<dbReference type="Gene3D" id="3.40.1110.10">
    <property type="entry name" value="Calcium-transporting ATPase, cytoplasmic domain N"/>
    <property type="match status" value="1"/>
</dbReference>
<evidence type="ECO:0000256" key="14">
    <source>
        <dbReference type="ARBA" id="ARBA00023136"/>
    </source>
</evidence>
<proteinExistence type="inferred from homology"/>
<keyword evidence="10" id="KW-1278">Translocase</keyword>
<keyword evidence="6" id="KW-0677">Repeat</keyword>
<evidence type="ECO:0000256" key="7">
    <source>
        <dbReference type="ARBA" id="ARBA00022741"/>
    </source>
</evidence>
<dbReference type="SUPFAM" id="SSF56784">
    <property type="entry name" value="HAD-like"/>
    <property type="match status" value="1"/>
</dbReference>
<name>R8B925_PHAM7</name>
<dbReference type="PROSITE" id="PS50846">
    <property type="entry name" value="HMA_2"/>
    <property type="match status" value="2"/>
</dbReference>
<dbReference type="InterPro" id="IPR006121">
    <property type="entry name" value="HMA_dom"/>
</dbReference>
<keyword evidence="3" id="KW-0813">Transport</keyword>
<dbReference type="PROSITE" id="PS01047">
    <property type="entry name" value="HMA_1"/>
    <property type="match status" value="1"/>
</dbReference>
<evidence type="ECO:0000256" key="10">
    <source>
        <dbReference type="ARBA" id="ARBA00022967"/>
    </source>
</evidence>
<keyword evidence="14 15" id="KW-0472">Membrane</keyword>
<keyword evidence="12" id="KW-0186">Copper</keyword>
<keyword evidence="8 15" id="KW-0067">ATP-binding</keyword>
<dbReference type="SUPFAM" id="SSF81660">
    <property type="entry name" value="Metal cation-transporting ATPase, ATP-binding domain N"/>
    <property type="match status" value="1"/>
</dbReference>
<organism evidence="17 18">
    <name type="scientific">Phaeoacremonium minimum (strain UCR-PA7)</name>
    <name type="common">Esca disease fungus</name>
    <name type="synonym">Togninia minima</name>
    <dbReference type="NCBI Taxonomy" id="1286976"/>
    <lineage>
        <taxon>Eukaryota</taxon>
        <taxon>Fungi</taxon>
        <taxon>Dikarya</taxon>
        <taxon>Ascomycota</taxon>
        <taxon>Pezizomycotina</taxon>
        <taxon>Sordariomycetes</taxon>
        <taxon>Sordariomycetidae</taxon>
        <taxon>Togniniales</taxon>
        <taxon>Togniniaceae</taxon>
        <taxon>Phaeoacremonium</taxon>
    </lineage>
</organism>
<evidence type="ECO:0000256" key="4">
    <source>
        <dbReference type="ARBA" id="ARBA00022692"/>
    </source>
</evidence>
<dbReference type="Pfam" id="PF00122">
    <property type="entry name" value="E1-E2_ATPase"/>
    <property type="match status" value="1"/>
</dbReference>
<evidence type="ECO:0000256" key="1">
    <source>
        <dbReference type="ARBA" id="ARBA00004127"/>
    </source>
</evidence>
<evidence type="ECO:0000259" key="16">
    <source>
        <dbReference type="PROSITE" id="PS50846"/>
    </source>
</evidence>
<sequence length="1018" mass="109654">MSCSSCVGKITAALEQKPWVRSANVALLTQSATVEFDGEQNAEELAKIIDGIGYEARLEHVNELPPAPGAGPRVVADLWKASYSIGGMTCSSCVGTITKALDSLPWAKSVNVNLITNSATVDFEGKSHLNEIIEAIEDVGYTARLSDVVNLSKDKAQDGRRAVSIAVDGMYCQHCPSRVAEALNCFGNLVTIEKPVTIGTPIMTVSYTPNSPGFTIRAILSAVSAADPAFNPTIYHPPTVEERAAQMHTRIRKRIFYRVLLSLVVAVPAFIIGIVFMTLVPPTNRGRKYLMGRLHGVTRAEWALFIMATPVYFLAADVFHRRSIKELCSLWKRSSPVPILRRFYRFGSMDMLMSFGTTIAYFSSIVELIIAATLRDMADMKGNTTYFDSVVFLTMFLLIGRLIEAYSKAKTGEAVTMLGRLRPKEALLVLPNDGKEGVDRTQNVPIDMLDLGDVVRVVHGGSPPWDGVLLEGEGEFDESSLTGESRLVKKTVGDPIYSGTVNKGGPIVLRTTGVSGDSMLDQIIRVVREGQARRAPIERVADMLTSYFVPVVTLIAVSTWLIWLSLGLSGTLPEEYLDVEIGSWPFWSLQFAIAVFIIACPCGIGLAAPTALFVGGGLAAKHGILVKGGGEAFQEASGLDIIVFDKTGTLTQGGEPKITDHQFLGSDESWEEQTIVNILRELEGNSSHPLGRAIVGFCESRNATGAKAGHMEEIAGKGMKGTFNVATLSHPIEMLAGNEALMTDHGISFGSTTSASLHLWKGQAKSVVLVAARAISSAGNSPWRPVAIFAASDPLRPESRLVVEALHRQGIDIWMISGDNPTTAYAVGAMVDIPTEHIIAGVLPEQKADKIKYLQKSQVKSSSRSFLGLASQRTKQRAIVAMVGDGVNDSPALTVADVGIAIGSGSDVAISAAEFVLIKSSLSTLLTLVSLSRTVFRRVKFNFGWALVYNLVALPIAAGVLYPVRSNGRHIRLDPVWASLAMALSSVSVICSSLLLRSRLPLVGFRDSKTSAEDTEEL</sequence>
<dbReference type="PROSITE" id="PS00154">
    <property type="entry name" value="ATPASE_E1_E2"/>
    <property type="match status" value="1"/>
</dbReference>
<dbReference type="NCBIfam" id="TIGR01494">
    <property type="entry name" value="ATPase_P-type"/>
    <property type="match status" value="2"/>
</dbReference>
<dbReference type="SUPFAM" id="SSF81653">
    <property type="entry name" value="Calcium ATPase, transduction domain A"/>
    <property type="match status" value="1"/>
</dbReference>
<dbReference type="NCBIfam" id="TIGR01525">
    <property type="entry name" value="ATPase-IB_hvy"/>
    <property type="match status" value="1"/>
</dbReference>
<dbReference type="CDD" id="cd02094">
    <property type="entry name" value="P-type_ATPase_Cu-like"/>
    <property type="match status" value="1"/>
</dbReference>
<feature type="transmembrane region" description="Helical" evidence="15">
    <location>
        <begin position="386"/>
        <end position="403"/>
    </location>
</feature>
<dbReference type="Proteomes" id="UP000014074">
    <property type="component" value="Unassembled WGS sequence"/>
</dbReference>
<dbReference type="GeneID" id="19329592"/>
<comment type="subcellular location">
    <subcellularLocation>
        <location evidence="1">Endomembrane system</location>
        <topology evidence="1">Multi-pass membrane protein</topology>
    </subcellularLocation>
    <subcellularLocation>
        <location evidence="15">Membrane</location>
    </subcellularLocation>
</comment>
<dbReference type="SFLD" id="SFLDG00002">
    <property type="entry name" value="C1.7:_P-type_atpase_like"/>
    <property type="match status" value="1"/>
</dbReference>
<feature type="transmembrane region" description="Helical" evidence="15">
    <location>
        <begin position="351"/>
        <end position="374"/>
    </location>
</feature>
<evidence type="ECO:0000256" key="8">
    <source>
        <dbReference type="ARBA" id="ARBA00022840"/>
    </source>
</evidence>
<dbReference type="NCBIfam" id="TIGR00003">
    <property type="entry name" value="copper ion binding protein"/>
    <property type="match status" value="1"/>
</dbReference>
<dbReference type="GO" id="GO:0016887">
    <property type="term" value="F:ATP hydrolysis activity"/>
    <property type="evidence" value="ECO:0007669"/>
    <property type="project" value="InterPro"/>
</dbReference>
<dbReference type="PANTHER" id="PTHR43520">
    <property type="entry name" value="ATP7, ISOFORM B"/>
    <property type="match status" value="1"/>
</dbReference>
<dbReference type="GO" id="GO:0016020">
    <property type="term" value="C:membrane"/>
    <property type="evidence" value="ECO:0007669"/>
    <property type="project" value="UniProtKB-SubCell"/>
</dbReference>
<keyword evidence="18" id="KW-1185">Reference proteome</keyword>
<protein>
    <submittedName>
        <fullName evidence="17">Putative copper resistance-associated P-type atpase protein</fullName>
    </submittedName>
</protein>
<dbReference type="Pfam" id="PF00702">
    <property type="entry name" value="Hydrolase"/>
    <property type="match status" value="1"/>
</dbReference>
<dbReference type="InterPro" id="IPR018303">
    <property type="entry name" value="ATPase_P-typ_P_site"/>
</dbReference>
<dbReference type="HOGENOM" id="CLU_001771_0_2_1"/>
<dbReference type="InterPro" id="IPR059000">
    <property type="entry name" value="ATPase_P-type_domA"/>
</dbReference>
<dbReference type="InterPro" id="IPR027256">
    <property type="entry name" value="P-typ_ATPase_IB"/>
</dbReference>
<keyword evidence="5 15" id="KW-0479">Metal-binding</keyword>
<dbReference type="PANTHER" id="PTHR43520:SF32">
    <property type="entry name" value="COPPER RESISTANCE P-TYPE ATPASE (EUROFUNG)"/>
    <property type="match status" value="1"/>
</dbReference>
<evidence type="ECO:0000256" key="5">
    <source>
        <dbReference type="ARBA" id="ARBA00022723"/>
    </source>
</evidence>
<dbReference type="SUPFAM" id="SSF81665">
    <property type="entry name" value="Calcium ATPase, transmembrane domain M"/>
    <property type="match status" value="1"/>
</dbReference>
<dbReference type="FunFam" id="2.70.150.10:FF:000068">
    <property type="entry name" value="Copper resistance-associated P-type ATPase"/>
    <property type="match status" value="1"/>
</dbReference>
<dbReference type="GO" id="GO:0043682">
    <property type="term" value="F:P-type divalent copper transporter activity"/>
    <property type="evidence" value="ECO:0007669"/>
    <property type="project" value="TreeGrafter"/>
</dbReference>
<evidence type="ECO:0000256" key="2">
    <source>
        <dbReference type="ARBA" id="ARBA00006024"/>
    </source>
</evidence>
<dbReference type="SFLD" id="SFLDF00027">
    <property type="entry name" value="p-type_atpase"/>
    <property type="match status" value="1"/>
</dbReference>
<dbReference type="SUPFAM" id="SSF55008">
    <property type="entry name" value="HMA, heavy metal-associated domain"/>
    <property type="match status" value="2"/>
</dbReference>
<gene>
    <name evidence="17" type="ORF">UCRPA7_8713</name>
</gene>
<dbReference type="InterPro" id="IPR008250">
    <property type="entry name" value="ATPase_P-typ_transduc_dom_A_sf"/>
</dbReference>
<dbReference type="InterPro" id="IPR036163">
    <property type="entry name" value="HMA_dom_sf"/>
</dbReference>
<dbReference type="InterPro" id="IPR017969">
    <property type="entry name" value="Heavy-metal-associated_CS"/>
</dbReference>
<evidence type="ECO:0000256" key="6">
    <source>
        <dbReference type="ARBA" id="ARBA00022737"/>
    </source>
</evidence>
<evidence type="ECO:0000256" key="9">
    <source>
        <dbReference type="ARBA" id="ARBA00022842"/>
    </source>
</evidence>
<keyword evidence="9" id="KW-0460">Magnesium</keyword>
<feature type="transmembrane region" description="Helical" evidence="15">
    <location>
        <begin position="586"/>
        <end position="614"/>
    </location>
</feature>
<accession>R8B925</accession>
<feature type="domain" description="HMA" evidence="16">
    <location>
        <begin position="79"/>
        <end position="144"/>
    </location>
</feature>
<evidence type="ECO:0000256" key="3">
    <source>
        <dbReference type="ARBA" id="ARBA00022448"/>
    </source>
</evidence>
<dbReference type="InterPro" id="IPR023299">
    <property type="entry name" value="ATPase_P-typ_cyto_dom_N"/>
</dbReference>
<dbReference type="GO" id="GO:0005507">
    <property type="term" value="F:copper ion binding"/>
    <property type="evidence" value="ECO:0007669"/>
    <property type="project" value="InterPro"/>
</dbReference>
<dbReference type="eggNOG" id="KOG0207">
    <property type="taxonomic scope" value="Eukaryota"/>
</dbReference>
<feature type="transmembrane region" description="Helical" evidence="15">
    <location>
        <begin position="976"/>
        <end position="996"/>
    </location>
</feature>
<dbReference type="InterPro" id="IPR001757">
    <property type="entry name" value="P_typ_ATPase"/>
</dbReference>
<dbReference type="InterPro" id="IPR006122">
    <property type="entry name" value="HMA_Cu_ion-bd"/>
</dbReference>
<keyword evidence="11 15" id="KW-1133">Transmembrane helix</keyword>
<dbReference type="InterPro" id="IPR044492">
    <property type="entry name" value="P_typ_ATPase_HD_dom"/>
</dbReference>
<dbReference type="EMBL" id="KB933372">
    <property type="protein sequence ID" value="EON95801.1"/>
    <property type="molecule type" value="Genomic_DNA"/>
</dbReference>
<dbReference type="Gene3D" id="3.30.70.100">
    <property type="match status" value="2"/>
</dbReference>
<reference evidence="18" key="1">
    <citation type="journal article" date="2013" name="Genome Announc.">
        <title>Draft genome sequence of the ascomycete Phaeoacremonium aleophilum strain UCR-PA7, a causal agent of the esca disease complex in grapevines.</title>
        <authorList>
            <person name="Blanco-Ulate B."/>
            <person name="Rolshausen P."/>
            <person name="Cantu D."/>
        </authorList>
    </citation>
    <scope>NUCLEOTIDE SEQUENCE [LARGE SCALE GENOMIC DNA]</scope>
    <source>
        <strain evidence="18">UCR-PA7</strain>
    </source>
</reference>
<evidence type="ECO:0000256" key="15">
    <source>
        <dbReference type="RuleBase" id="RU362081"/>
    </source>
</evidence>
<dbReference type="GO" id="GO:0055070">
    <property type="term" value="P:copper ion homeostasis"/>
    <property type="evidence" value="ECO:0007669"/>
    <property type="project" value="TreeGrafter"/>
</dbReference>
<dbReference type="InterPro" id="IPR023214">
    <property type="entry name" value="HAD_sf"/>
</dbReference>
<keyword evidence="7 15" id="KW-0547">Nucleotide-binding</keyword>
<feature type="transmembrane region" description="Helical" evidence="15">
    <location>
        <begin position="300"/>
        <end position="319"/>
    </location>
</feature>
<dbReference type="InterPro" id="IPR023298">
    <property type="entry name" value="ATPase_P-typ_TM_dom_sf"/>
</dbReference>
<dbReference type="FunFam" id="3.30.70.100:FF:000001">
    <property type="entry name" value="ATPase copper transporting beta"/>
    <property type="match status" value="2"/>
</dbReference>
<comment type="similarity">
    <text evidence="2 15">Belongs to the cation transport ATPase (P-type) (TC 3.A.3) family. Type IB subfamily.</text>
</comment>
<keyword evidence="13" id="KW-0406">Ion transport</keyword>
<dbReference type="SFLD" id="SFLDS00003">
    <property type="entry name" value="Haloacid_Dehalogenase"/>
    <property type="match status" value="1"/>
</dbReference>
<feature type="domain" description="HMA" evidence="16">
    <location>
        <begin position="1"/>
        <end position="57"/>
    </location>
</feature>
<dbReference type="Pfam" id="PF00403">
    <property type="entry name" value="HMA"/>
    <property type="match status" value="2"/>
</dbReference>